<evidence type="ECO:0000313" key="4">
    <source>
        <dbReference type="EMBL" id="MDA4848117.1"/>
    </source>
</evidence>
<dbReference type="SUPFAM" id="SSF56003">
    <property type="entry name" value="Molybdenum cofactor-binding domain"/>
    <property type="match status" value="1"/>
</dbReference>
<dbReference type="PANTHER" id="PTHR11908:SF132">
    <property type="entry name" value="ALDEHYDE OXIDASE 1-RELATED"/>
    <property type="match status" value="1"/>
</dbReference>
<evidence type="ECO:0000256" key="1">
    <source>
        <dbReference type="ARBA" id="ARBA00022505"/>
    </source>
</evidence>
<dbReference type="Proteomes" id="UP001148313">
    <property type="component" value="Unassembled WGS sequence"/>
</dbReference>
<proteinExistence type="predicted"/>
<dbReference type="InterPro" id="IPR046867">
    <property type="entry name" value="AldOxase/xan_DH_MoCoBD2"/>
</dbReference>
<dbReference type="Pfam" id="PF01315">
    <property type="entry name" value="Ald_Xan_dh_C"/>
    <property type="match status" value="1"/>
</dbReference>
<name>A0ABT4VTS9_9HYPH</name>
<dbReference type="InterPro" id="IPR037165">
    <property type="entry name" value="AldOxase/xan_DH_Mopterin-bd_sf"/>
</dbReference>
<reference evidence="4" key="1">
    <citation type="submission" date="2022-11" db="EMBL/GenBank/DDBJ databases">
        <title>Hoeflea poritis sp. nov., isolated from scleractinian coral Porites lutea.</title>
        <authorList>
            <person name="Zhang G."/>
            <person name="Wei Q."/>
            <person name="Cai L."/>
        </authorList>
    </citation>
    <scope>NUCLEOTIDE SEQUENCE</scope>
    <source>
        <strain evidence="4">E7-10</strain>
    </source>
</reference>
<dbReference type="InterPro" id="IPR008274">
    <property type="entry name" value="AldOxase/xan_DH_MoCoBD1"/>
</dbReference>
<sequence length="769" mass="83050">MNIVTPKFGVGASALRKEDDALVRGEGRFSDDFNKPGQLYGYVLRSPYAAAKFEISSVADAAASEGVHLIMTARDVAHLGSIHCFTPVKQPDGTKCELRETPVLCDGQVRYVGDAVAFVVAESTRQAQDAAELIEIEWEDVEAVADMNAALGDDAPLLWPELGSNRVYLFEQGDQAETDAAFQDAHHVTEISFVNNRLVANFMEPRAALAEWDPAAESFELIMGSQGVHGIRNTLANHVFEMEPDKIRVISGDVGGGFGTRVHNYREYPLVMEAARRLARPVKTLADRSEHFVADAHGRDNLVSAKMAMDENGRFLALDIDVKANMGAYLSGFGPSIPLFGAMMATGVYDIRKHHIRIQGVYTNTTPVDAYRGAGRPEAALLLERLVDACARETGIDPAELRRRNFIQPEQFPYTTVSGRNYDVGEYQGHLDAALERAGYADFEARAEDARQRGRIRGLGISVYIEACAFAGSEPAHLQLNDNGTITLFIGTQTNGQGHATAYSQFIADRIGIDFDKIIVKQGDSNDLPKGGGTGGSRSVPIGGVSVDRAGEILARQMRQIASNQLEAAIDDIELVDGEARVVGTDQKIGYEQLAAAAEDKEQLKAVGEVKQDEATYPNGTHICEIEIDPDTGKTEIVAYNIVDDFGVVVNPILLLGQIHGGAVQGIGQCLLEGAAYADDAQLLTASFMDYAMPRADNMPSFNFETRNVPSTTNAMGIKGAGEAATIGACPAVLNAVIDALDRAYGIRHIEMPTTPNRIWSAIQEAKGA</sequence>
<dbReference type="InterPro" id="IPR036856">
    <property type="entry name" value="Ald_Oxase/Xan_DH_a/b_sf"/>
</dbReference>
<organism evidence="4 5">
    <name type="scientific">Hoeflea poritis</name>
    <dbReference type="NCBI Taxonomy" id="2993659"/>
    <lineage>
        <taxon>Bacteria</taxon>
        <taxon>Pseudomonadati</taxon>
        <taxon>Pseudomonadota</taxon>
        <taxon>Alphaproteobacteria</taxon>
        <taxon>Hyphomicrobiales</taxon>
        <taxon>Rhizobiaceae</taxon>
        <taxon>Hoeflea</taxon>
    </lineage>
</organism>
<keyword evidence="1" id="KW-0500">Molybdenum</keyword>
<dbReference type="SMART" id="SM01008">
    <property type="entry name" value="Ald_Xan_dh_C"/>
    <property type="match status" value="1"/>
</dbReference>
<protein>
    <submittedName>
        <fullName evidence="4">Xanthine dehydrogenase family protein molybdopterin-binding subunit</fullName>
    </submittedName>
</protein>
<keyword evidence="2" id="KW-0560">Oxidoreductase</keyword>
<dbReference type="Gene3D" id="3.90.1170.50">
    <property type="entry name" value="Aldehyde oxidase/xanthine dehydrogenase, a/b hammerhead"/>
    <property type="match status" value="1"/>
</dbReference>
<dbReference type="Pfam" id="PF02738">
    <property type="entry name" value="MoCoBD_1"/>
    <property type="match status" value="1"/>
</dbReference>
<dbReference type="EMBL" id="JAPJZH010000019">
    <property type="protein sequence ID" value="MDA4848117.1"/>
    <property type="molecule type" value="Genomic_DNA"/>
</dbReference>
<evidence type="ECO:0000256" key="2">
    <source>
        <dbReference type="ARBA" id="ARBA00023002"/>
    </source>
</evidence>
<dbReference type="Pfam" id="PF20256">
    <property type="entry name" value="MoCoBD_2"/>
    <property type="match status" value="1"/>
</dbReference>
<dbReference type="Gene3D" id="3.30.365.10">
    <property type="entry name" value="Aldehyde oxidase/xanthine dehydrogenase, molybdopterin binding domain"/>
    <property type="match status" value="4"/>
</dbReference>
<dbReference type="SUPFAM" id="SSF54665">
    <property type="entry name" value="CO dehydrogenase molybdoprotein N-domain-like"/>
    <property type="match status" value="1"/>
</dbReference>
<dbReference type="RefSeq" id="WP_271091966.1">
    <property type="nucleotide sequence ID" value="NZ_JAPJZH010000019.1"/>
</dbReference>
<comment type="caution">
    <text evidence="4">The sequence shown here is derived from an EMBL/GenBank/DDBJ whole genome shotgun (WGS) entry which is preliminary data.</text>
</comment>
<evidence type="ECO:0000259" key="3">
    <source>
        <dbReference type="SMART" id="SM01008"/>
    </source>
</evidence>
<accession>A0ABT4VTS9</accession>
<dbReference type="InterPro" id="IPR000674">
    <property type="entry name" value="Ald_Oxase/Xan_DH_a/b"/>
</dbReference>
<evidence type="ECO:0000313" key="5">
    <source>
        <dbReference type="Proteomes" id="UP001148313"/>
    </source>
</evidence>
<keyword evidence="5" id="KW-1185">Reference proteome</keyword>
<gene>
    <name evidence="4" type="ORF">OOZ53_22355</name>
</gene>
<feature type="domain" description="Aldehyde oxidase/xanthine dehydrogenase a/b hammerhead" evidence="3">
    <location>
        <begin position="24"/>
        <end position="142"/>
    </location>
</feature>
<dbReference type="InterPro" id="IPR016208">
    <property type="entry name" value="Ald_Oxase/xanthine_DH-like"/>
</dbReference>
<dbReference type="PANTHER" id="PTHR11908">
    <property type="entry name" value="XANTHINE DEHYDROGENASE"/>
    <property type="match status" value="1"/>
</dbReference>